<feature type="transmembrane region" description="Helical" evidence="1">
    <location>
        <begin position="26"/>
        <end position="44"/>
    </location>
</feature>
<accession>A0A6J4MDF7</accession>
<evidence type="ECO:0000313" key="2">
    <source>
        <dbReference type="EMBL" id="CAA9356431.1"/>
    </source>
</evidence>
<sequence>MNDTNPVPAAVRVALDEAEHRDRMSTIALVAAAMIEAVLLGYILTEIDFGDPVHKLMFLLSLLTYCTLGLGLAALAAKTSAQNARLMHAIQLMSERR</sequence>
<reference evidence="2" key="1">
    <citation type="submission" date="2020-02" db="EMBL/GenBank/DDBJ databases">
        <authorList>
            <person name="Meier V. D."/>
        </authorList>
    </citation>
    <scope>NUCLEOTIDE SEQUENCE</scope>
    <source>
        <strain evidence="2">AVDCRST_MAG89</strain>
    </source>
</reference>
<evidence type="ECO:0000256" key="1">
    <source>
        <dbReference type="SAM" id="Phobius"/>
    </source>
</evidence>
<keyword evidence="1" id="KW-1133">Transmembrane helix</keyword>
<dbReference type="EMBL" id="CADCTV010000723">
    <property type="protein sequence ID" value="CAA9356431.1"/>
    <property type="molecule type" value="Genomic_DNA"/>
</dbReference>
<name>A0A6J4MDF7_9BACT</name>
<protein>
    <submittedName>
        <fullName evidence="2">Uncharacterized protein</fullName>
    </submittedName>
</protein>
<organism evidence="2">
    <name type="scientific">uncultured Gemmatimonadota bacterium</name>
    <dbReference type="NCBI Taxonomy" id="203437"/>
    <lineage>
        <taxon>Bacteria</taxon>
        <taxon>Pseudomonadati</taxon>
        <taxon>Gemmatimonadota</taxon>
        <taxon>environmental samples</taxon>
    </lineage>
</organism>
<keyword evidence="1" id="KW-0812">Transmembrane</keyword>
<gene>
    <name evidence="2" type="ORF">AVDCRST_MAG89-3467</name>
</gene>
<keyword evidence="1" id="KW-0472">Membrane</keyword>
<dbReference type="AlphaFoldDB" id="A0A6J4MDF7"/>
<proteinExistence type="predicted"/>
<feature type="transmembrane region" description="Helical" evidence="1">
    <location>
        <begin position="56"/>
        <end position="77"/>
    </location>
</feature>